<name>A0A4C1Z7N3_EUMVA</name>
<comment type="caution">
    <text evidence="1">The sequence shown here is derived from an EMBL/GenBank/DDBJ whole genome shotgun (WGS) entry which is preliminary data.</text>
</comment>
<sequence>MGGKRRERYGISNWERKKPYCGQNLAPASSELAQPMKYHTLTEYGCEVATSAVEFRPVIESADDPLRSPPSINPIHLS</sequence>
<keyword evidence="2" id="KW-1185">Reference proteome</keyword>
<gene>
    <name evidence="1" type="ORF">EVAR_58511_1</name>
</gene>
<protein>
    <submittedName>
        <fullName evidence="1">Uncharacterized protein</fullName>
    </submittedName>
</protein>
<reference evidence="1 2" key="1">
    <citation type="journal article" date="2019" name="Commun. Biol.">
        <title>The bagworm genome reveals a unique fibroin gene that provides high tensile strength.</title>
        <authorList>
            <person name="Kono N."/>
            <person name="Nakamura H."/>
            <person name="Ohtoshi R."/>
            <person name="Tomita M."/>
            <person name="Numata K."/>
            <person name="Arakawa K."/>
        </authorList>
    </citation>
    <scope>NUCLEOTIDE SEQUENCE [LARGE SCALE GENOMIC DNA]</scope>
</reference>
<evidence type="ECO:0000313" key="2">
    <source>
        <dbReference type="Proteomes" id="UP000299102"/>
    </source>
</evidence>
<accession>A0A4C1Z7N3</accession>
<dbReference type="EMBL" id="BGZK01001646">
    <property type="protein sequence ID" value="GBP83888.1"/>
    <property type="molecule type" value="Genomic_DNA"/>
</dbReference>
<proteinExistence type="predicted"/>
<dbReference type="AlphaFoldDB" id="A0A4C1Z7N3"/>
<organism evidence="1 2">
    <name type="scientific">Eumeta variegata</name>
    <name type="common">Bagworm moth</name>
    <name type="synonym">Eumeta japonica</name>
    <dbReference type="NCBI Taxonomy" id="151549"/>
    <lineage>
        <taxon>Eukaryota</taxon>
        <taxon>Metazoa</taxon>
        <taxon>Ecdysozoa</taxon>
        <taxon>Arthropoda</taxon>
        <taxon>Hexapoda</taxon>
        <taxon>Insecta</taxon>
        <taxon>Pterygota</taxon>
        <taxon>Neoptera</taxon>
        <taxon>Endopterygota</taxon>
        <taxon>Lepidoptera</taxon>
        <taxon>Glossata</taxon>
        <taxon>Ditrysia</taxon>
        <taxon>Tineoidea</taxon>
        <taxon>Psychidae</taxon>
        <taxon>Oiketicinae</taxon>
        <taxon>Eumeta</taxon>
    </lineage>
</organism>
<dbReference type="Proteomes" id="UP000299102">
    <property type="component" value="Unassembled WGS sequence"/>
</dbReference>
<evidence type="ECO:0000313" key="1">
    <source>
        <dbReference type="EMBL" id="GBP83888.1"/>
    </source>
</evidence>